<proteinExistence type="predicted"/>
<keyword evidence="1" id="KW-0472">Membrane</keyword>
<protein>
    <submittedName>
        <fullName evidence="2">Uncharacterized protein</fullName>
    </submittedName>
</protein>
<sequence length="84" mass="9040">MSKHEILKFLCGFLAGVSVVHASIGLSIAAGLLDYPGVTRSTWDSLSPWVGAAFYLVLSVLVGVTAWRPRARVAADLRREVGQQ</sequence>
<feature type="transmembrane region" description="Helical" evidence="1">
    <location>
        <begin position="46"/>
        <end position="67"/>
    </location>
</feature>
<reference evidence="2 3" key="1">
    <citation type="submission" date="2012-10" db="EMBL/GenBank/DDBJ databases">
        <title>The draft sequence of the Mycobacterium pheli genome.</title>
        <authorList>
            <person name="Pettersson B.M.F."/>
            <person name="Das S."/>
            <person name="Dasgupta S."/>
            <person name="Bhattacharya A."/>
            <person name="Kirsebom L.A."/>
        </authorList>
    </citation>
    <scope>NUCLEOTIDE SEQUENCE [LARGE SCALE GENOMIC DNA]</scope>
    <source>
        <strain evidence="2 3">CCUG 21000</strain>
    </source>
</reference>
<keyword evidence="3" id="KW-1185">Reference proteome</keyword>
<evidence type="ECO:0000313" key="2">
    <source>
        <dbReference type="EMBL" id="KAB7751091.1"/>
    </source>
</evidence>
<accession>A0A5N5UNB9</accession>
<keyword evidence="1" id="KW-1133">Transmembrane helix</keyword>
<keyword evidence="1" id="KW-0812">Transmembrane</keyword>
<dbReference type="AlphaFoldDB" id="A0A5N5UNB9"/>
<organism evidence="2 3">
    <name type="scientific">Mycolicibacterium phlei DSM 43239 = CCUG 21000</name>
    <dbReference type="NCBI Taxonomy" id="1226750"/>
    <lineage>
        <taxon>Bacteria</taxon>
        <taxon>Bacillati</taxon>
        <taxon>Actinomycetota</taxon>
        <taxon>Actinomycetes</taxon>
        <taxon>Mycobacteriales</taxon>
        <taxon>Mycobacteriaceae</taxon>
        <taxon>Mycolicibacterium</taxon>
    </lineage>
</organism>
<comment type="caution">
    <text evidence="2">The sequence shown here is derived from an EMBL/GenBank/DDBJ whole genome shotgun (WGS) entry which is preliminary data.</text>
</comment>
<gene>
    <name evidence="2" type="ORF">MPHL21000_25445</name>
</gene>
<dbReference type="Proteomes" id="UP000325690">
    <property type="component" value="Unassembled WGS sequence"/>
</dbReference>
<dbReference type="GeneID" id="74303937"/>
<dbReference type="EMBL" id="ANBP01000056">
    <property type="protein sequence ID" value="KAB7751091.1"/>
    <property type="molecule type" value="Genomic_DNA"/>
</dbReference>
<dbReference type="RefSeq" id="WP_040635728.1">
    <property type="nucleotide sequence ID" value="NZ_ANBO01000041.1"/>
</dbReference>
<name>A0A5N5UNB9_MYCPH</name>
<evidence type="ECO:0000256" key="1">
    <source>
        <dbReference type="SAM" id="Phobius"/>
    </source>
</evidence>
<evidence type="ECO:0000313" key="3">
    <source>
        <dbReference type="Proteomes" id="UP000325690"/>
    </source>
</evidence>